<evidence type="ECO:0000256" key="6">
    <source>
        <dbReference type="ARBA" id="ARBA00022670"/>
    </source>
</evidence>
<comment type="catalytic activity">
    <reaction evidence="12">
        <text>Preferential cleavage: (Ac)2-L-Lys-D-Ala-|-D-Ala. Also transpeptidation of peptidyl-alanyl moieties that are N-acyl substituents of D-alanine.</text>
        <dbReference type="EC" id="3.4.16.4"/>
    </reaction>
</comment>
<dbReference type="GO" id="GO:0009252">
    <property type="term" value="P:peptidoglycan biosynthetic process"/>
    <property type="evidence" value="ECO:0007669"/>
    <property type="project" value="UniProtKB-UniPathway"/>
</dbReference>
<dbReference type="InterPro" id="IPR018044">
    <property type="entry name" value="Peptidase_S11"/>
</dbReference>
<keyword evidence="19" id="KW-1185">Reference proteome</keyword>
<dbReference type="InterPro" id="IPR012907">
    <property type="entry name" value="Peptidase_S11_C"/>
</dbReference>
<dbReference type="Proteomes" id="UP000000939">
    <property type="component" value="Chromosome"/>
</dbReference>
<gene>
    <name evidence="18" type="ordered locus">Arnit_1277</name>
</gene>
<dbReference type="EMBL" id="CP001999">
    <property type="protein sequence ID" value="ADG92935.1"/>
    <property type="molecule type" value="Genomic_DNA"/>
</dbReference>
<feature type="active site" evidence="13">
    <location>
        <position position="122"/>
    </location>
</feature>
<keyword evidence="7 16" id="KW-0732">Signal</keyword>
<dbReference type="InterPro" id="IPR001967">
    <property type="entry name" value="Peptidase_S11_N"/>
</dbReference>
<keyword evidence="6" id="KW-0645">Protease</keyword>
<evidence type="ECO:0000256" key="10">
    <source>
        <dbReference type="ARBA" id="ARBA00022984"/>
    </source>
</evidence>
<dbReference type="SMART" id="SM00936">
    <property type="entry name" value="PBP5_C"/>
    <property type="match status" value="1"/>
</dbReference>
<evidence type="ECO:0000313" key="18">
    <source>
        <dbReference type="EMBL" id="ADG92935.1"/>
    </source>
</evidence>
<protein>
    <recommendedName>
        <fullName evidence="4">serine-type D-Ala-D-Ala carboxypeptidase</fullName>
        <ecNumber evidence="4">3.4.16.4</ecNumber>
    </recommendedName>
</protein>
<dbReference type="UniPathway" id="UPA00219"/>
<evidence type="ECO:0000256" key="4">
    <source>
        <dbReference type="ARBA" id="ARBA00012448"/>
    </source>
</evidence>
<feature type="active site" description="Proton acceptor" evidence="13">
    <location>
        <position position="65"/>
    </location>
</feature>
<dbReference type="InterPro" id="IPR012338">
    <property type="entry name" value="Beta-lactam/transpept-like"/>
</dbReference>
<feature type="domain" description="Peptidase S11 D-Ala-D-Ala carboxypeptidase A C-terminal" evidence="17">
    <location>
        <begin position="274"/>
        <end position="364"/>
    </location>
</feature>
<dbReference type="PANTHER" id="PTHR21581:SF6">
    <property type="entry name" value="TRAFFICKING PROTEIN PARTICLE COMPLEX SUBUNIT 12"/>
    <property type="match status" value="1"/>
</dbReference>
<comment type="pathway">
    <text evidence="2">Cell wall biogenesis; peptidoglycan biosynthesis.</text>
</comment>
<evidence type="ECO:0000256" key="2">
    <source>
        <dbReference type="ARBA" id="ARBA00004752"/>
    </source>
</evidence>
<name>D5V4N0_ARCNC</name>
<keyword evidence="10" id="KW-0573">Peptidoglycan synthesis</keyword>
<evidence type="ECO:0000256" key="13">
    <source>
        <dbReference type="PIRSR" id="PIRSR618044-1"/>
    </source>
</evidence>
<dbReference type="SUPFAM" id="SSF69189">
    <property type="entry name" value="Penicillin-binding protein associated domain"/>
    <property type="match status" value="1"/>
</dbReference>
<dbReference type="GO" id="GO:0006508">
    <property type="term" value="P:proteolysis"/>
    <property type="evidence" value="ECO:0007669"/>
    <property type="project" value="UniProtKB-KW"/>
</dbReference>
<dbReference type="InterPro" id="IPR015956">
    <property type="entry name" value="Peniciliin-bd_prot_C_sf"/>
</dbReference>
<dbReference type="AlphaFoldDB" id="D5V4N0"/>
<dbReference type="HOGENOM" id="CLU_027070_8_1_7"/>
<dbReference type="GO" id="GO:0071555">
    <property type="term" value="P:cell wall organization"/>
    <property type="evidence" value="ECO:0007669"/>
    <property type="project" value="UniProtKB-KW"/>
</dbReference>
<organism evidence="18 19">
    <name type="scientific">Arcobacter nitrofigilis (strain ATCC 33309 / DSM 7299 / CCUG 15893 / LMG 7604 / NCTC 12251 / CI)</name>
    <name type="common">Campylobacter nitrofigilis</name>
    <dbReference type="NCBI Taxonomy" id="572480"/>
    <lineage>
        <taxon>Bacteria</taxon>
        <taxon>Pseudomonadati</taxon>
        <taxon>Campylobacterota</taxon>
        <taxon>Epsilonproteobacteria</taxon>
        <taxon>Campylobacterales</taxon>
        <taxon>Arcobacteraceae</taxon>
        <taxon>Arcobacter</taxon>
    </lineage>
</organism>
<feature type="signal peptide" evidence="16">
    <location>
        <begin position="1"/>
        <end position="21"/>
    </location>
</feature>
<proteinExistence type="inferred from homology"/>
<evidence type="ECO:0000256" key="1">
    <source>
        <dbReference type="ARBA" id="ARBA00003217"/>
    </source>
</evidence>
<evidence type="ECO:0000256" key="11">
    <source>
        <dbReference type="ARBA" id="ARBA00023316"/>
    </source>
</evidence>
<evidence type="ECO:0000256" key="9">
    <source>
        <dbReference type="ARBA" id="ARBA00022960"/>
    </source>
</evidence>
<dbReference type="RefSeq" id="WP_013135080.1">
    <property type="nucleotide sequence ID" value="NC_014166.1"/>
</dbReference>
<accession>D5V4N0</accession>
<comment type="function">
    <text evidence="1">Removes C-terminal D-alanyl residues from sugar-peptide cell wall precursors.</text>
</comment>
<evidence type="ECO:0000256" key="5">
    <source>
        <dbReference type="ARBA" id="ARBA00022645"/>
    </source>
</evidence>
<dbReference type="STRING" id="572480.Arnit_1277"/>
<comment type="similarity">
    <text evidence="3 15">Belongs to the peptidase S11 family.</text>
</comment>
<dbReference type="eggNOG" id="COG1686">
    <property type="taxonomic scope" value="Bacteria"/>
</dbReference>
<evidence type="ECO:0000256" key="12">
    <source>
        <dbReference type="ARBA" id="ARBA00034000"/>
    </source>
</evidence>
<dbReference type="Gene3D" id="3.40.710.10">
    <property type="entry name" value="DD-peptidase/beta-lactamase superfamily"/>
    <property type="match status" value="1"/>
</dbReference>
<sequence length="389" mass="44040" precursor="true">MKKIICSIFIITSLLAQCLQADEEKSIQPLINIKAKSYILMDYDTKEILLSKNTDEKLPPASLTKLMTSYIVSTKINSGEISLKDKVFISKKAWKMTGSRTFLNVNTKVDLSKLIKGMIVQSGNDAVIAIAEHISGSEKEFVKLMNKYAKKLNLKNTHYNDATGLPTKDHYSTAHDIALLSRAIIKDFPDHYSWYSIKNFKYNNISQNNRNKLLWKDTSVDGLKTGHTMAAGYCLASSAKRKNMRLIAVVMGTKSSKARAKESEKLLNYGFKYYDTHKLYTANSIIKKSKIWEGKKNEVSLGLDKDLTITIIRSQNKQLHTAINIKKPIIATVNKGQKLGTIEVYLGDKILKKVPLIALNTVNKGNIWHQMIDSITLWLKTNIHYLNIY</sequence>
<evidence type="ECO:0000256" key="8">
    <source>
        <dbReference type="ARBA" id="ARBA00022801"/>
    </source>
</evidence>
<dbReference type="SUPFAM" id="SSF56601">
    <property type="entry name" value="beta-lactamase/transpeptidase-like"/>
    <property type="match status" value="1"/>
</dbReference>
<evidence type="ECO:0000256" key="14">
    <source>
        <dbReference type="PIRSR" id="PIRSR618044-2"/>
    </source>
</evidence>
<dbReference type="PANTHER" id="PTHR21581">
    <property type="entry name" value="D-ALANYL-D-ALANINE CARBOXYPEPTIDASE"/>
    <property type="match status" value="1"/>
</dbReference>
<feature type="binding site" evidence="14">
    <location>
        <position position="224"/>
    </location>
    <ligand>
        <name>substrate</name>
    </ligand>
</feature>
<feature type="active site" description="Acyl-ester intermediate" evidence="13">
    <location>
        <position position="62"/>
    </location>
</feature>
<keyword evidence="9" id="KW-0133">Cell shape</keyword>
<dbReference type="PRINTS" id="PR00725">
    <property type="entry name" value="DADACBPTASE1"/>
</dbReference>
<feature type="chain" id="PRO_5003078353" description="serine-type D-Ala-D-Ala carboxypeptidase" evidence="16">
    <location>
        <begin position="22"/>
        <end position="389"/>
    </location>
</feature>
<dbReference type="GO" id="GO:0009002">
    <property type="term" value="F:serine-type D-Ala-D-Ala carboxypeptidase activity"/>
    <property type="evidence" value="ECO:0007669"/>
    <property type="project" value="UniProtKB-EC"/>
</dbReference>
<dbReference type="InterPro" id="IPR037167">
    <property type="entry name" value="Peptidase_S11_C_sf"/>
</dbReference>
<dbReference type="Pfam" id="PF00768">
    <property type="entry name" value="Peptidase_S11"/>
    <property type="match status" value="1"/>
</dbReference>
<dbReference type="EC" id="3.4.16.4" evidence="4"/>
<evidence type="ECO:0000256" key="7">
    <source>
        <dbReference type="ARBA" id="ARBA00022729"/>
    </source>
</evidence>
<evidence type="ECO:0000259" key="17">
    <source>
        <dbReference type="SMART" id="SM00936"/>
    </source>
</evidence>
<reference evidence="18 19" key="1">
    <citation type="journal article" date="2010" name="Stand. Genomic Sci.">
        <title>Complete genome sequence of Arcobacter nitrofigilis type strain (CI).</title>
        <authorList>
            <person name="Pati A."/>
            <person name="Gronow S."/>
            <person name="Lapidus A."/>
            <person name="Copeland A."/>
            <person name="Glavina Del Rio T."/>
            <person name="Nolan M."/>
            <person name="Lucas S."/>
            <person name="Tice H."/>
            <person name="Cheng J.F."/>
            <person name="Han C."/>
            <person name="Chertkov O."/>
            <person name="Bruce D."/>
            <person name="Tapia R."/>
            <person name="Goodwin L."/>
            <person name="Pitluck S."/>
            <person name="Liolios K."/>
            <person name="Ivanova N."/>
            <person name="Mavromatis K."/>
            <person name="Chen A."/>
            <person name="Palaniappan K."/>
            <person name="Land M."/>
            <person name="Hauser L."/>
            <person name="Chang Y.J."/>
            <person name="Jeffries C.D."/>
            <person name="Detter J.C."/>
            <person name="Rohde M."/>
            <person name="Goker M."/>
            <person name="Bristow J."/>
            <person name="Eisen J.A."/>
            <person name="Markowitz V."/>
            <person name="Hugenholtz P."/>
            <person name="Klenk H.P."/>
            <person name="Kyrpides N.C."/>
        </authorList>
    </citation>
    <scope>NUCLEOTIDE SEQUENCE [LARGE SCALE GENOMIC DNA]</scope>
    <source>
        <strain evidence="19">ATCC 33309 / DSM 7299 / CCUG 15893 / LMG 7604 / NCTC 12251 / CI</strain>
    </source>
</reference>
<keyword evidence="8 18" id="KW-0378">Hydrolase</keyword>
<keyword evidence="5" id="KW-0121">Carboxypeptidase</keyword>
<dbReference type="KEGG" id="ant:Arnit_1277"/>
<evidence type="ECO:0000256" key="15">
    <source>
        <dbReference type="RuleBase" id="RU004016"/>
    </source>
</evidence>
<dbReference type="Gene3D" id="2.60.410.10">
    <property type="entry name" value="D-Ala-D-Ala carboxypeptidase, C-terminal domain"/>
    <property type="match status" value="1"/>
</dbReference>
<dbReference type="Pfam" id="PF07943">
    <property type="entry name" value="PBP5_C"/>
    <property type="match status" value="1"/>
</dbReference>
<evidence type="ECO:0000313" key="19">
    <source>
        <dbReference type="Proteomes" id="UP000000939"/>
    </source>
</evidence>
<evidence type="ECO:0000256" key="3">
    <source>
        <dbReference type="ARBA" id="ARBA00007164"/>
    </source>
</evidence>
<dbReference type="OrthoDB" id="9795979at2"/>
<keyword evidence="11" id="KW-0961">Cell wall biogenesis/degradation</keyword>
<evidence type="ECO:0000256" key="16">
    <source>
        <dbReference type="SAM" id="SignalP"/>
    </source>
</evidence>
<dbReference type="GO" id="GO:0008360">
    <property type="term" value="P:regulation of cell shape"/>
    <property type="evidence" value="ECO:0007669"/>
    <property type="project" value="UniProtKB-KW"/>
</dbReference>